<reference evidence="2 3" key="1">
    <citation type="submission" date="2024-01" db="EMBL/GenBank/DDBJ databases">
        <authorList>
            <person name="Allen C."/>
            <person name="Tagirdzhanova G."/>
        </authorList>
    </citation>
    <scope>NUCLEOTIDE SEQUENCE [LARGE SCALE GENOMIC DNA]</scope>
</reference>
<evidence type="ECO:0000313" key="3">
    <source>
        <dbReference type="Proteomes" id="UP001642405"/>
    </source>
</evidence>
<dbReference type="EMBL" id="CAWUHB010000001">
    <property type="protein sequence ID" value="CAK7208436.1"/>
    <property type="molecule type" value="Genomic_DNA"/>
</dbReference>
<sequence length="73" mass="8162">MDGGQETQQGRQLSDVQDKEVRDWVAKEARCGTVVRQQQIDWFAEQVLRRDSGQPEAVLDPASAMASSNDTQI</sequence>
<accession>A0ABP0ALH2</accession>
<comment type="caution">
    <text evidence="2">The sequence shown here is derived from an EMBL/GenBank/DDBJ whole genome shotgun (WGS) entry which is preliminary data.</text>
</comment>
<gene>
    <name evidence="2" type="ORF">SCUCBS95973_000102</name>
</gene>
<dbReference type="Proteomes" id="UP001642405">
    <property type="component" value="Unassembled WGS sequence"/>
</dbReference>
<keyword evidence="3" id="KW-1185">Reference proteome</keyword>
<organism evidence="2 3">
    <name type="scientific">Sporothrix curviconia</name>
    <dbReference type="NCBI Taxonomy" id="1260050"/>
    <lineage>
        <taxon>Eukaryota</taxon>
        <taxon>Fungi</taxon>
        <taxon>Dikarya</taxon>
        <taxon>Ascomycota</taxon>
        <taxon>Pezizomycotina</taxon>
        <taxon>Sordariomycetes</taxon>
        <taxon>Sordariomycetidae</taxon>
        <taxon>Ophiostomatales</taxon>
        <taxon>Ophiostomataceae</taxon>
        <taxon>Sporothrix</taxon>
    </lineage>
</organism>
<evidence type="ECO:0000313" key="2">
    <source>
        <dbReference type="EMBL" id="CAK7208436.1"/>
    </source>
</evidence>
<feature type="region of interest" description="Disordered" evidence="1">
    <location>
        <begin position="52"/>
        <end position="73"/>
    </location>
</feature>
<protein>
    <submittedName>
        <fullName evidence="2">Uncharacterized protein</fullName>
    </submittedName>
</protein>
<name>A0ABP0ALH2_9PEZI</name>
<evidence type="ECO:0000256" key="1">
    <source>
        <dbReference type="SAM" id="MobiDB-lite"/>
    </source>
</evidence>
<proteinExistence type="predicted"/>